<comment type="caution">
    <text evidence="1">The sequence shown here is derived from an EMBL/GenBank/DDBJ whole genome shotgun (WGS) entry which is preliminary data.</text>
</comment>
<dbReference type="Proteomes" id="UP000283589">
    <property type="component" value="Unassembled WGS sequence"/>
</dbReference>
<dbReference type="EMBL" id="QRZA01000043">
    <property type="protein sequence ID" value="RGV30950.1"/>
    <property type="molecule type" value="Genomic_DNA"/>
</dbReference>
<dbReference type="RefSeq" id="WP_118261509.1">
    <property type="nucleotide sequence ID" value="NZ_CABJDM010000020.1"/>
</dbReference>
<evidence type="ECO:0000313" key="4">
    <source>
        <dbReference type="Proteomes" id="UP000286038"/>
    </source>
</evidence>
<dbReference type="EMBL" id="QRPV01000020">
    <property type="protein sequence ID" value="RHM41539.1"/>
    <property type="molecule type" value="Genomic_DNA"/>
</dbReference>
<sequence>MKVGERVKVSPDLTGLDAWYEGIIVDIENNRFNGIVISIKLDDGRIFFGQERFFQSLN</sequence>
<accession>A0A412WUN0</accession>
<gene>
    <name evidence="1" type="ORF">DWW18_19280</name>
    <name evidence="2" type="ORF">DWZ68_13820</name>
</gene>
<evidence type="ECO:0000313" key="2">
    <source>
        <dbReference type="EMBL" id="RHM41539.1"/>
    </source>
</evidence>
<reference evidence="3 4" key="1">
    <citation type="submission" date="2018-08" db="EMBL/GenBank/DDBJ databases">
        <title>A genome reference for cultivated species of the human gut microbiota.</title>
        <authorList>
            <person name="Zou Y."/>
            <person name="Xue W."/>
            <person name="Luo G."/>
        </authorList>
    </citation>
    <scope>NUCLEOTIDE SEQUENCE [LARGE SCALE GENOMIC DNA]</scope>
    <source>
        <strain evidence="1 3">AF14-49</strain>
        <strain evidence="2 4">AF34-33</strain>
    </source>
</reference>
<dbReference type="AlphaFoldDB" id="A0A412WUN0"/>
<name>A0A412WUN0_9BACT</name>
<evidence type="ECO:0000313" key="1">
    <source>
        <dbReference type="EMBL" id="RGV30950.1"/>
    </source>
</evidence>
<organism evidence="1 3">
    <name type="scientific">Butyricimonas virosa</name>
    <dbReference type="NCBI Taxonomy" id="544645"/>
    <lineage>
        <taxon>Bacteria</taxon>
        <taxon>Pseudomonadati</taxon>
        <taxon>Bacteroidota</taxon>
        <taxon>Bacteroidia</taxon>
        <taxon>Bacteroidales</taxon>
        <taxon>Odoribacteraceae</taxon>
        <taxon>Butyricimonas</taxon>
    </lineage>
</organism>
<dbReference type="Proteomes" id="UP000286038">
    <property type="component" value="Unassembled WGS sequence"/>
</dbReference>
<proteinExistence type="predicted"/>
<evidence type="ECO:0000313" key="3">
    <source>
        <dbReference type="Proteomes" id="UP000283589"/>
    </source>
</evidence>
<protein>
    <submittedName>
        <fullName evidence="1">Transcriptional regulator</fullName>
    </submittedName>
</protein>
<dbReference type="GeneID" id="93103267"/>